<feature type="transmembrane region" description="Helical" evidence="1">
    <location>
        <begin position="89"/>
        <end position="111"/>
    </location>
</feature>
<feature type="transmembrane region" description="Helical" evidence="1">
    <location>
        <begin position="175"/>
        <end position="198"/>
    </location>
</feature>
<feature type="transmembrane region" description="Helical" evidence="1">
    <location>
        <begin position="57"/>
        <end position="77"/>
    </location>
</feature>
<keyword evidence="1" id="KW-0472">Membrane</keyword>
<dbReference type="AlphaFoldDB" id="A0A6G1JCW6"/>
<dbReference type="OrthoDB" id="2150604at2759"/>
<gene>
    <name evidence="2" type="ORF">K458DRAFT_427967</name>
</gene>
<sequence length="225" mass="25031">MWKWFFTMWKRLPDVYTSQASFYAFLQDDASAPPPLTHADNAIIAWRKARISELNTINIAGALIAAVVSSAFSWYNIEAAPWTAKAGFYVAFVFAIFAVSSSTQQLITLHGSGPRTVSKMRVYLSERIMSRHARFALNMPVSMLDMTIVMLLVGFFIVVYDRAAKSGICNDDGKIAFVVSLAAAFVLVSHFVTSRFLLGLEKAVYRSEDDGKSQNNERSTPQHGP</sequence>
<reference evidence="2" key="1">
    <citation type="journal article" date="2020" name="Stud. Mycol.">
        <title>101 Dothideomycetes genomes: a test case for predicting lifestyles and emergence of pathogens.</title>
        <authorList>
            <person name="Haridas S."/>
            <person name="Albert R."/>
            <person name="Binder M."/>
            <person name="Bloem J."/>
            <person name="Labutti K."/>
            <person name="Salamov A."/>
            <person name="Andreopoulos B."/>
            <person name="Baker S."/>
            <person name="Barry K."/>
            <person name="Bills G."/>
            <person name="Bluhm B."/>
            <person name="Cannon C."/>
            <person name="Castanera R."/>
            <person name="Culley D."/>
            <person name="Daum C."/>
            <person name="Ezra D."/>
            <person name="Gonzalez J."/>
            <person name="Henrissat B."/>
            <person name="Kuo A."/>
            <person name="Liang C."/>
            <person name="Lipzen A."/>
            <person name="Lutzoni F."/>
            <person name="Magnuson J."/>
            <person name="Mondo S."/>
            <person name="Nolan M."/>
            <person name="Ohm R."/>
            <person name="Pangilinan J."/>
            <person name="Park H.-J."/>
            <person name="Ramirez L."/>
            <person name="Alfaro M."/>
            <person name="Sun H."/>
            <person name="Tritt A."/>
            <person name="Yoshinaga Y."/>
            <person name="Zwiers L.-H."/>
            <person name="Turgeon B."/>
            <person name="Goodwin S."/>
            <person name="Spatafora J."/>
            <person name="Crous P."/>
            <person name="Grigoriev I."/>
        </authorList>
    </citation>
    <scope>NUCLEOTIDE SEQUENCE</scope>
    <source>
        <strain evidence="2">CBS 122367</strain>
    </source>
</reference>
<organism evidence="2 3">
    <name type="scientific">Lentithecium fluviatile CBS 122367</name>
    <dbReference type="NCBI Taxonomy" id="1168545"/>
    <lineage>
        <taxon>Eukaryota</taxon>
        <taxon>Fungi</taxon>
        <taxon>Dikarya</taxon>
        <taxon>Ascomycota</taxon>
        <taxon>Pezizomycotina</taxon>
        <taxon>Dothideomycetes</taxon>
        <taxon>Pleosporomycetidae</taxon>
        <taxon>Pleosporales</taxon>
        <taxon>Massarineae</taxon>
        <taxon>Lentitheciaceae</taxon>
        <taxon>Lentithecium</taxon>
    </lineage>
</organism>
<name>A0A6G1JCW6_9PLEO</name>
<protein>
    <submittedName>
        <fullName evidence="2">Uncharacterized protein</fullName>
    </submittedName>
</protein>
<feature type="transmembrane region" description="Helical" evidence="1">
    <location>
        <begin position="135"/>
        <end position="160"/>
    </location>
</feature>
<keyword evidence="3" id="KW-1185">Reference proteome</keyword>
<accession>A0A6G1JCW6</accession>
<evidence type="ECO:0000313" key="3">
    <source>
        <dbReference type="Proteomes" id="UP000799291"/>
    </source>
</evidence>
<keyword evidence="1" id="KW-1133">Transmembrane helix</keyword>
<keyword evidence="1" id="KW-0812">Transmembrane</keyword>
<evidence type="ECO:0000313" key="2">
    <source>
        <dbReference type="EMBL" id="KAF2688372.1"/>
    </source>
</evidence>
<evidence type="ECO:0000256" key="1">
    <source>
        <dbReference type="SAM" id="Phobius"/>
    </source>
</evidence>
<proteinExistence type="predicted"/>
<dbReference type="Proteomes" id="UP000799291">
    <property type="component" value="Unassembled WGS sequence"/>
</dbReference>
<dbReference type="EMBL" id="MU005573">
    <property type="protein sequence ID" value="KAF2688372.1"/>
    <property type="molecule type" value="Genomic_DNA"/>
</dbReference>